<dbReference type="PANTHER" id="PTHR30055">
    <property type="entry name" value="HTH-TYPE TRANSCRIPTIONAL REGULATOR RUTR"/>
    <property type="match status" value="1"/>
</dbReference>
<protein>
    <submittedName>
        <fullName evidence="7">DNA-binding transcriptional regulator, AcrR family</fullName>
    </submittedName>
</protein>
<evidence type="ECO:0000256" key="5">
    <source>
        <dbReference type="PROSITE-ProRule" id="PRU00335"/>
    </source>
</evidence>
<dbReference type="Proteomes" id="UP000199202">
    <property type="component" value="Unassembled WGS sequence"/>
</dbReference>
<dbReference type="PROSITE" id="PS50977">
    <property type="entry name" value="HTH_TETR_2"/>
    <property type="match status" value="1"/>
</dbReference>
<reference evidence="7 8" key="1">
    <citation type="submission" date="2016-10" db="EMBL/GenBank/DDBJ databases">
        <authorList>
            <person name="de Groot N.N."/>
        </authorList>
    </citation>
    <scope>NUCLEOTIDE SEQUENCE [LARGE SCALE GENOMIC DNA]</scope>
    <source>
        <strain evidence="7 8">CGMCC 4.6533</strain>
    </source>
</reference>
<name>A0A1G9VGA2_9ACTN</name>
<keyword evidence="4" id="KW-0804">Transcription</keyword>
<accession>A0A1G9VGA2</accession>
<dbReference type="EMBL" id="FNDJ01000053">
    <property type="protein sequence ID" value="SDM71140.1"/>
    <property type="molecule type" value="Genomic_DNA"/>
</dbReference>
<dbReference type="GO" id="GO:0003700">
    <property type="term" value="F:DNA-binding transcription factor activity"/>
    <property type="evidence" value="ECO:0007669"/>
    <property type="project" value="TreeGrafter"/>
</dbReference>
<dbReference type="InterPro" id="IPR009057">
    <property type="entry name" value="Homeodomain-like_sf"/>
</dbReference>
<dbReference type="GO" id="GO:0000976">
    <property type="term" value="F:transcription cis-regulatory region binding"/>
    <property type="evidence" value="ECO:0007669"/>
    <property type="project" value="TreeGrafter"/>
</dbReference>
<sequence length="196" mass="21115">MPQVTPQYLAQRRASILAAAARCFAANGFHATSIPDICAEAGMSAGGVYRYFAGKDELIAELGDSVMTPVLRALRTAASADPVPGPAEVIDLIHRALLTEGSSSDASLILQVWAEVVRNPGMRESLHRHVVELVDALSEFTRQWAPSENESAETAARALMAMSMGTFLMQNVLEAETQPTPTQTLLDSVSVLIRHR</sequence>
<dbReference type="InterPro" id="IPR039538">
    <property type="entry name" value="BetI_C"/>
</dbReference>
<evidence type="ECO:0000313" key="7">
    <source>
        <dbReference type="EMBL" id="SDM71140.1"/>
    </source>
</evidence>
<evidence type="ECO:0000256" key="4">
    <source>
        <dbReference type="ARBA" id="ARBA00023163"/>
    </source>
</evidence>
<evidence type="ECO:0000256" key="1">
    <source>
        <dbReference type="ARBA" id="ARBA00022491"/>
    </source>
</evidence>
<dbReference type="AlphaFoldDB" id="A0A1G9VGA2"/>
<evidence type="ECO:0000313" key="8">
    <source>
        <dbReference type="Proteomes" id="UP000199202"/>
    </source>
</evidence>
<keyword evidence="1" id="KW-0678">Repressor</keyword>
<organism evidence="7 8">
    <name type="scientific">Nonomuraea jiangxiensis</name>
    <dbReference type="NCBI Taxonomy" id="633440"/>
    <lineage>
        <taxon>Bacteria</taxon>
        <taxon>Bacillati</taxon>
        <taxon>Actinomycetota</taxon>
        <taxon>Actinomycetes</taxon>
        <taxon>Streptosporangiales</taxon>
        <taxon>Streptosporangiaceae</taxon>
        <taxon>Nonomuraea</taxon>
    </lineage>
</organism>
<keyword evidence="8" id="KW-1185">Reference proteome</keyword>
<feature type="DNA-binding region" description="H-T-H motif" evidence="5">
    <location>
        <begin position="33"/>
        <end position="52"/>
    </location>
</feature>
<evidence type="ECO:0000259" key="6">
    <source>
        <dbReference type="PROSITE" id="PS50977"/>
    </source>
</evidence>
<keyword evidence="3 5" id="KW-0238">DNA-binding</keyword>
<dbReference type="InterPro" id="IPR036271">
    <property type="entry name" value="Tet_transcr_reg_TetR-rel_C_sf"/>
</dbReference>
<feature type="domain" description="HTH tetR-type" evidence="6">
    <location>
        <begin position="10"/>
        <end position="70"/>
    </location>
</feature>
<keyword evidence="2" id="KW-0805">Transcription regulation</keyword>
<dbReference type="Pfam" id="PF00440">
    <property type="entry name" value="TetR_N"/>
    <property type="match status" value="1"/>
</dbReference>
<proteinExistence type="predicted"/>
<evidence type="ECO:0000256" key="3">
    <source>
        <dbReference type="ARBA" id="ARBA00023125"/>
    </source>
</evidence>
<dbReference type="InterPro" id="IPR001647">
    <property type="entry name" value="HTH_TetR"/>
</dbReference>
<dbReference type="OrthoDB" id="5242390at2"/>
<dbReference type="STRING" id="633440.SAMN05421869_15318"/>
<dbReference type="Gene3D" id="1.10.357.10">
    <property type="entry name" value="Tetracycline Repressor, domain 2"/>
    <property type="match status" value="1"/>
</dbReference>
<gene>
    <name evidence="7" type="ORF">SAMN05421869_15318</name>
</gene>
<dbReference type="RefSeq" id="WP_090947180.1">
    <property type="nucleotide sequence ID" value="NZ_FNDJ01000053.1"/>
</dbReference>
<dbReference type="SUPFAM" id="SSF48498">
    <property type="entry name" value="Tetracyclin repressor-like, C-terminal domain"/>
    <property type="match status" value="1"/>
</dbReference>
<dbReference type="Pfam" id="PF13977">
    <property type="entry name" value="TetR_C_6"/>
    <property type="match status" value="1"/>
</dbReference>
<dbReference type="PANTHER" id="PTHR30055:SF234">
    <property type="entry name" value="HTH-TYPE TRANSCRIPTIONAL REGULATOR BETI"/>
    <property type="match status" value="1"/>
</dbReference>
<dbReference type="PRINTS" id="PR00455">
    <property type="entry name" value="HTHTETR"/>
</dbReference>
<evidence type="ECO:0000256" key="2">
    <source>
        <dbReference type="ARBA" id="ARBA00023015"/>
    </source>
</evidence>
<dbReference type="SUPFAM" id="SSF46689">
    <property type="entry name" value="Homeodomain-like"/>
    <property type="match status" value="1"/>
</dbReference>
<dbReference type="InterPro" id="IPR050109">
    <property type="entry name" value="HTH-type_TetR-like_transc_reg"/>
</dbReference>